<name>A0ABP8N7W3_9BACT</name>
<dbReference type="Proteomes" id="UP001501175">
    <property type="component" value="Unassembled WGS sequence"/>
</dbReference>
<evidence type="ECO:0000313" key="1">
    <source>
        <dbReference type="EMBL" id="GAA4461363.1"/>
    </source>
</evidence>
<keyword evidence="2" id="KW-1185">Reference proteome</keyword>
<proteinExistence type="predicted"/>
<accession>A0ABP8N7W3</accession>
<comment type="caution">
    <text evidence="1">The sequence shown here is derived from an EMBL/GenBank/DDBJ whole genome shotgun (WGS) entry which is preliminary data.</text>
</comment>
<evidence type="ECO:0000313" key="2">
    <source>
        <dbReference type="Proteomes" id="UP001501175"/>
    </source>
</evidence>
<sequence length="76" mass="8479">MRKADFDQSRVVAYSLLAHINNHDAGIKNLGDIFVLLVKRVIARMSAEGKNRGGSAAEIKVLVDNAYSLMWFFLVL</sequence>
<dbReference type="EMBL" id="BAABHD010000061">
    <property type="protein sequence ID" value="GAA4461363.1"/>
    <property type="molecule type" value="Genomic_DNA"/>
</dbReference>
<protein>
    <submittedName>
        <fullName evidence="1">Uncharacterized protein</fullName>
    </submittedName>
</protein>
<gene>
    <name evidence="1" type="ORF">GCM10023189_36820</name>
</gene>
<dbReference type="RefSeq" id="WP_345245698.1">
    <property type="nucleotide sequence ID" value="NZ_BAABHD010000061.1"/>
</dbReference>
<organism evidence="1 2">
    <name type="scientific">Nibrella saemangeumensis</name>
    <dbReference type="NCBI Taxonomy" id="1084526"/>
    <lineage>
        <taxon>Bacteria</taxon>
        <taxon>Pseudomonadati</taxon>
        <taxon>Bacteroidota</taxon>
        <taxon>Cytophagia</taxon>
        <taxon>Cytophagales</taxon>
        <taxon>Spirosomataceae</taxon>
        <taxon>Nibrella</taxon>
    </lineage>
</organism>
<reference evidence="2" key="1">
    <citation type="journal article" date="2019" name="Int. J. Syst. Evol. Microbiol.">
        <title>The Global Catalogue of Microorganisms (GCM) 10K type strain sequencing project: providing services to taxonomists for standard genome sequencing and annotation.</title>
        <authorList>
            <consortium name="The Broad Institute Genomics Platform"/>
            <consortium name="The Broad Institute Genome Sequencing Center for Infectious Disease"/>
            <person name="Wu L."/>
            <person name="Ma J."/>
        </authorList>
    </citation>
    <scope>NUCLEOTIDE SEQUENCE [LARGE SCALE GENOMIC DNA]</scope>
    <source>
        <strain evidence="2">JCM 17927</strain>
    </source>
</reference>